<feature type="compositionally biased region" description="Gly residues" evidence="1">
    <location>
        <begin position="35"/>
        <end position="45"/>
    </location>
</feature>
<organism evidence="2 3">
    <name type="scientific">Micromonospora sonchi</name>
    <dbReference type="NCBI Taxonomy" id="1763543"/>
    <lineage>
        <taxon>Bacteria</taxon>
        <taxon>Bacillati</taxon>
        <taxon>Actinomycetota</taxon>
        <taxon>Actinomycetes</taxon>
        <taxon>Micromonosporales</taxon>
        <taxon>Micromonosporaceae</taxon>
        <taxon>Micromonospora</taxon>
    </lineage>
</organism>
<sequence length="56" mass="5766">MHRPQILPYAVEPNGWQQGARAVGLTALARWIIGTEGGGGQGGGSTIRRSPRPGAG</sequence>
<accession>A0A917X1D4</accession>
<keyword evidence="3" id="KW-1185">Reference proteome</keyword>
<feature type="region of interest" description="Disordered" evidence="1">
    <location>
        <begin position="34"/>
        <end position="56"/>
    </location>
</feature>
<reference evidence="2" key="2">
    <citation type="submission" date="2020-09" db="EMBL/GenBank/DDBJ databases">
        <authorList>
            <person name="Sun Q."/>
            <person name="Zhou Y."/>
        </authorList>
    </citation>
    <scope>NUCLEOTIDE SEQUENCE</scope>
    <source>
        <strain evidence="2">CGMCC 4.7312</strain>
    </source>
</reference>
<dbReference type="AlphaFoldDB" id="A0A917X1D4"/>
<reference evidence="2" key="1">
    <citation type="journal article" date="2014" name="Int. J. Syst. Evol. Microbiol.">
        <title>Complete genome sequence of Corynebacterium casei LMG S-19264T (=DSM 44701T), isolated from a smear-ripened cheese.</title>
        <authorList>
            <consortium name="US DOE Joint Genome Institute (JGI-PGF)"/>
            <person name="Walter F."/>
            <person name="Albersmeier A."/>
            <person name="Kalinowski J."/>
            <person name="Ruckert C."/>
        </authorList>
    </citation>
    <scope>NUCLEOTIDE SEQUENCE</scope>
    <source>
        <strain evidence="2">CGMCC 4.7312</strain>
    </source>
</reference>
<gene>
    <name evidence="2" type="ORF">GCM10011608_40590</name>
</gene>
<evidence type="ECO:0000313" key="2">
    <source>
        <dbReference type="EMBL" id="GGM51551.1"/>
    </source>
</evidence>
<evidence type="ECO:0000313" key="3">
    <source>
        <dbReference type="Proteomes" id="UP000608890"/>
    </source>
</evidence>
<proteinExistence type="predicted"/>
<evidence type="ECO:0000256" key="1">
    <source>
        <dbReference type="SAM" id="MobiDB-lite"/>
    </source>
</evidence>
<name>A0A917X1D4_9ACTN</name>
<comment type="caution">
    <text evidence="2">The sequence shown here is derived from an EMBL/GenBank/DDBJ whole genome shotgun (WGS) entry which is preliminary data.</text>
</comment>
<dbReference type="Proteomes" id="UP000608890">
    <property type="component" value="Unassembled WGS sequence"/>
</dbReference>
<dbReference type="EMBL" id="BMNB01000020">
    <property type="protein sequence ID" value="GGM51551.1"/>
    <property type="molecule type" value="Genomic_DNA"/>
</dbReference>
<protein>
    <submittedName>
        <fullName evidence="2">Uncharacterized protein</fullName>
    </submittedName>
</protein>